<dbReference type="Gene3D" id="3.30.1330.30">
    <property type="match status" value="1"/>
</dbReference>
<accession>E2AGK9</accession>
<dbReference type="OrthoDB" id="20109at2759"/>
<name>E2AGK9_CAMFO</name>
<evidence type="ECO:0000259" key="1">
    <source>
        <dbReference type="Pfam" id="PF01248"/>
    </source>
</evidence>
<dbReference type="STRING" id="104421.E2AGK9"/>
<sequence length="174" mass="19648">MTTPILTKKQQRQSLSAKKGPIKGLRNILAQPTENYWPTVNIDQYPALVTLMDKLLPLIKQPKYKIPGFMLRNIPKEKRKLVKEEALEKEAIKFDKNILKSVILGTNAVTRALEKDNVCCVLLDANVEPRLMIKHIIVMAQNKKIPVLLLPVLKTVTLQQIGFATAAFALKVKN</sequence>
<dbReference type="GO" id="GO:0005655">
    <property type="term" value="C:nucleolar ribonuclease P complex"/>
    <property type="evidence" value="ECO:0007669"/>
    <property type="project" value="InterPro"/>
</dbReference>
<dbReference type="InterPro" id="IPR042848">
    <property type="entry name" value="Rpp38"/>
</dbReference>
<dbReference type="GO" id="GO:0001682">
    <property type="term" value="P:tRNA 5'-leader removal"/>
    <property type="evidence" value="ECO:0007669"/>
    <property type="project" value="InterPro"/>
</dbReference>
<dbReference type="PANTHER" id="PTHR46948:SF1">
    <property type="entry name" value="RIBONUCLEASE P PROTEIN SUBUNIT P38"/>
    <property type="match status" value="1"/>
</dbReference>
<proteinExistence type="predicted"/>
<dbReference type="InterPro" id="IPR004038">
    <property type="entry name" value="Ribosomal_eL8/eL30/eS12/Gad45"/>
</dbReference>
<gene>
    <name evidence="2" type="ORF">EAG_16190</name>
</gene>
<dbReference type="Proteomes" id="UP000000311">
    <property type="component" value="Unassembled WGS sequence"/>
</dbReference>
<dbReference type="InterPro" id="IPR029064">
    <property type="entry name" value="Ribosomal_eL30-like_sf"/>
</dbReference>
<dbReference type="GO" id="GO:0033204">
    <property type="term" value="F:ribonuclease P RNA binding"/>
    <property type="evidence" value="ECO:0007669"/>
    <property type="project" value="TreeGrafter"/>
</dbReference>
<evidence type="ECO:0000313" key="3">
    <source>
        <dbReference type="Proteomes" id="UP000000311"/>
    </source>
</evidence>
<dbReference type="GO" id="GO:0004526">
    <property type="term" value="F:ribonuclease P activity"/>
    <property type="evidence" value="ECO:0007669"/>
    <property type="project" value="TreeGrafter"/>
</dbReference>
<dbReference type="SUPFAM" id="SSF55315">
    <property type="entry name" value="L30e-like"/>
    <property type="match status" value="1"/>
</dbReference>
<dbReference type="PANTHER" id="PTHR46948">
    <property type="entry name" value="RIBONUCLEASE P PROTEIN SUBUNIT P38"/>
    <property type="match status" value="1"/>
</dbReference>
<feature type="domain" description="Ribosomal protein eL8/eL30/eS12/Gadd45" evidence="1">
    <location>
        <begin position="100"/>
        <end position="148"/>
    </location>
</feature>
<organism evidence="3">
    <name type="scientific">Camponotus floridanus</name>
    <name type="common">Florida carpenter ant</name>
    <dbReference type="NCBI Taxonomy" id="104421"/>
    <lineage>
        <taxon>Eukaryota</taxon>
        <taxon>Metazoa</taxon>
        <taxon>Ecdysozoa</taxon>
        <taxon>Arthropoda</taxon>
        <taxon>Hexapoda</taxon>
        <taxon>Insecta</taxon>
        <taxon>Pterygota</taxon>
        <taxon>Neoptera</taxon>
        <taxon>Endopterygota</taxon>
        <taxon>Hymenoptera</taxon>
        <taxon>Apocrita</taxon>
        <taxon>Aculeata</taxon>
        <taxon>Formicoidea</taxon>
        <taxon>Formicidae</taxon>
        <taxon>Formicinae</taxon>
        <taxon>Camponotus</taxon>
    </lineage>
</organism>
<evidence type="ECO:0000313" key="2">
    <source>
        <dbReference type="EMBL" id="EFN67429.1"/>
    </source>
</evidence>
<dbReference type="GO" id="GO:0000172">
    <property type="term" value="C:ribonuclease MRP complex"/>
    <property type="evidence" value="ECO:0007669"/>
    <property type="project" value="InterPro"/>
</dbReference>
<dbReference type="EMBL" id="GL439322">
    <property type="protein sequence ID" value="EFN67429.1"/>
    <property type="molecule type" value="Genomic_DNA"/>
</dbReference>
<reference evidence="2 3" key="1">
    <citation type="journal article" date="2010" name="Science">
        <title>Genomic comparison of the ants Camponotus floridanus and Harpegnathos saltator.</title>
        <authorList>
            <person name="Bonasio R."/>
            <person name="Zhang G."/>
            <person name="Ye C."/>
            <person name="Mutti N.S."/>
            <person name="Fang X."/>
            <person name="Qin N."/>
            <person name="Donahue G."/>
            <person name="Yang P."/>
            <person name="Li Q."/>
            <person name="Li C."/>
            <person name="Zhang P."/>
            <person name="Huang Z."/>
            <person name="Berger S.L."/>
            <person name="Reinberg D."/>
            <person name="Wang J."/>
            <person name="Liebig J."/>
        </authorList>
    </citation>
    <scope>NUCLEOTIDE SEQUENCE [LARGE SCALE GENOMIC DNA]</scope>
    <source>
        <strain evidence="3">C129</strain>
    </source>
</reference>
<dbReference type="Pfam" id="PF01248">
    <property type="entry name" value="Ribosomal_L7Ae"/>
    <property type="match status" value="1"/>
</dbReference>
<protein>
    <recommendedName>
        <fullName evidence="1">Ribosomal protein eL8/eL30/eS12/Gadd45 domain-containing protein</fullName>
    </recommendedName>
</protein>
<keyword evidence="3" id="KW-1185">Reference proteome</keyword>
<dbReference type="GO" id="GO:0001650">
    <property type="term" value="C:fibrillar center"/>
    <property type="evidence" value="ECO:0007669"/>
    <property type="project" value="TreeGrafter"/>
</dbReference>
<dbReference type="InParanoid" id="E2AGK9"/>
<dbReference type="AlphaFoldDB" id="E2AGK9"/>